<evidence type="ECO:0000313" key="1">
    <source>
        <dbReference type="EMBL" id="EJW04943.1"/>
    </source>
</evidence>
<organism evidence="1 2">
    <name type="scientific">Edhazardia aedis (strain USNM 41457)</name>
    <name type="common">Microsporidian parasite</name>
    <dbReference type="NCBI Taxonomy" id="1003232"/>
    <lineage>
        <taxon>Eukaryota</taxon>
        <taxon>Fungi</taxon>
        <taxon>Fungi incertae sedis</taxon>
        <taxon>Microsporidia</taxon>
        <taxon>Edhazardia</taxon>
    </lineage>
</organism>
<dbReference type="VEuPathDB" id="MicrosporidiaDB:EDEG_00918"/>
<evidence type="ECO:0000313" key="2">
    <source>
        <dbReference type="Proteomes" id="UP000003163"/>
    </source>
</evidence>
<dbReference type="AlphaFoldDB" id="J8ZZ25"/>
<proteinExistence type="predicted"/>
<dbReference type="Proteomes" id="UP000003163">
    <property type="component" value="Unassembled WGS sequence"/>
</dbReference>
<keyword evidence="2" id="KW-1185">Reference proteome</keyword>
<reference evidence="1 2" key="1">
    <citation type="submission" date="2011-08" db="EMBL/GenBank/DDBJ databases">
        <authorList>
            <person name="Liu Z.J."/>
            <person name="Shi F.L."/>
            <person name="Lu J.Q."/>
            <person name="Li M."/>
            <person name="Wang Z.L."/>
        </authorList>
    </citation>
    <scope>NUCLEOTIDE SEQUENCE [LARGE SCALE GENOMIC DNA]</scope>
    <source>
        <strain evidence="1 2">USNM 41457</strain>
    </source>
</reference>
<dbReference type="EMBL" id="AFBI03000011">
    <property type="protein sequence ID" value="EJW04943.1"/>
    <property type="molecule type" value="Genomic_DNA"/>
</dbReference>
<sequence>MSRVEKPEFYSEFFLVLEMFKNQLNLIILINTTYQVQNQPSKKDGLLSPFIQSEIYIFHFFFEKKIFNKYHLRKMALKFMKNIINCCESIGNHIQTFLSDPKKLYKNINSVWTNIDINLDLIIENVKNFLKYLNYNSHEDSLFFENQENVVIYLKIFKEHINEILSHLKEINAHKEIENKSCYMHILMHNTNIMYKLFIFMFNSFNLESSKLDQTTLRILIGQQKIIVKEFESCEKRLNSFVTYLCSALLVLNDDILFKQAQITQYTLEWFKSHYELYLEYINNTPNTDQNIQFVKNRNLLNFYYNFYISKIKILDDLSKKNDSSLLLKCAKAENEHLRLVHRMSFLNFIPPKCTNKEQFLAKVFYENHNEQFRTYLSNIKKLKFFERKKLKFSKRKKLTSKRLTH</sequence>
<comment type="caution">
    <text evidence="1">The sequence shown here is derived from an EMBL/GenBank/DDBJ whole genome shotgun (WGS) entry which is preliminary data.</text>
</comment>
<dbReference type="InParanoid" id="J8ZZ25"/>
<protein>
    <submittedName>
        <fullName evidence="1">Uncharacterized protein</fullName>
    </submittedName>
</protein>
<gene>
    <name evidence="1" type="ORF">EDEG_00918</name>
</gene>
<name>J8ZZ25_EDHAE</name>
<accession>J8ZZ25</accession>
<dbReference type="HOGENOM" id="CLU_677971_0_0_1"/>
<reference evidence="2" key="2">
    <citation type="submission" date="2015-07" db="EMBL/GenBank/DDBJ databases">
        <title>Contrasting host-pathogen interactions and genome evolution in two generalist and specialist microsporidian pathogens of mosquitoes.</title>
        <authorList>
            <consortium name="The Broad Institute Genomics Platform"/>
            <consortium name="The Broad Institute Genome Sequencing Center for Infectious Disease"/>
            <person name="Cuomo C.A."/>
            <person name="Sanscrainte N.D."/>
            <person name="Goldberg J.M."/>
            <person name="Heiman D."/>
            <person name="Young S."/>
            <person name="Zeng Q."/>
            <person name="Becnel J.J."/>
            <person name="Birren B.W."/>
        </authorList>
    </citation>
    <scope>NUCLEOTIDE SEQUENCE [LARGE SCALE GENOMIC DNA]</scope>
    <source>
        <strain evidence="2">USNM 41457</strain>
    </source>
</reference>